<organism evidence="3 4">
    <name type="scientific">Caenorhabditis nigoni</name>
    <dbReference type="NCBI Taxonomy" id="1611254"/>
    <lineage>
        <taxon>Eukaryota</taxon>
        <taxon>Metazoa</taxon>
        <taxon>Ecdysozoa</taxon>
        <taxon>Nematoda</taxon>
        <taxon>Chromadorea</taxon>
        <taxon>Rhabditida</taxon>
        <taxon>Rhabditina</taxon>
        <taxon>Rhabditomorpha</taxon>
        <taxon>Rhabditoidea</taxon>
        <taxon>Rhabditidae</taxon>
        <taxon>Peloderinae</taxon>
        <taxon>Caenorhabditis</taxon>
    </lineage>
</organism>
<gene>
    <name evidence="3" type="primary">Cni-F21C3.7</name>
    <name evidence="3" type="synonym">Cnig_chr_I.g1768</name>
    <name evidence="3" type="ORF">B9Z55_001768</name>
</gene>
<dbReference type="EMBL" id="PDUG01000001">
    <property type="protein sequence ID" value="PIC51131.1"/>
    <property type="molecule type" value="Genomic_DNA"/>
</dbReference>
<feature type="transmembrane region" description="Helical" evidence="2">
    <location>
        <begin position="43"/>
        <end position="66"/>
    </location>
</feature>
<protein>
    <submittedName>
        <fullName evidence="3">Uncharacterized protein</fullName>
    </submittedName>
</protein>
<keyword evidence="2" id="KW-0812">Transmembrane</keyword>
<evidence type="ECO:0000256" key="2">
    <source>
        <dbReference type="SAM" id="Phobius"/>
    </source>
</evidence>
<feature type="compositionally biased region" description="Polar residues" evidence="1">
    <location>
        <begin position="117"/>
        <end position="129"/>
    </location>
</feature>
<keyword evidence="4" id="KW-1185">Reference proteome</keyword>
<evidence type="ECO:0000313" key="3">
    <source>
        <dbReference type="EMBL" id="PIC51131.1"/>
    </source>
</evidence>
<evidence type="ECO:0000256" key="1">
    <source>
        <dbReference type="SAM" id="MobiDB-lite"/>
    </source>
</evidence>
<evidence type="ECO:0000313" key="4">
    <source>
        <dbReference type="Proteomes" id="UP000230233"/>
    </source>
</evidence>
<dbReference type="OrthoDB" id="5799677at2759"/>
<keyword evidence="2" id="KW-1133">Transmembrane helix</keyword>
<reference evidence="4" key="1">
    <citation type="submission" date="2017-10" db="EMBL/GenBank/DDBJ databases">
        <title>Rapid genome shrinkage in a self-fertile nematode reveals novel sperm competition proteins.</title>
        <authorList>
            <person name="Yin D."/>
            <person name="Schwarz E.M."/>
            <person name="Thomas C.G."/>
            <person name="Felde R.L."/>
            <person name="Korf I.F."/>
            <person name="Cutter A.D."/>
            <person name="Schartner C.M."/>
            <person name="Ralston E.J."/>
            <person name="Meyer B.J."/>
            <person name="Haag E.S."/>
        </authorList>
    </citation>
    <scope>NUCLEOTIDE SEQUENCE [LARGE SCALE GENOMIC DNA]</scope>
    <source>
        <strain evidence="4">JU1422</strain>
    </source>
</reference>
<keyword evidence="2" id="KW-0472">Membrane</keyword>
<comment type="caution">
    <text evidence="3">The sequence shown here is derived from an EMBL/GenBank/DDBJ whole genome shotgun (WGS) entry which is preliminary data.</text>
</comment>
<dbReference type="AlphaFoldDB" id="A0A2G5VHI8"/>
<dbReference type="Proteomes" id="UP000230233">
    <property type="component" value="Chromosome I"/>
</dbReference>
<accession>A0A2G5VHI8</accession>
<name>A0A2G5VHI8_9PELO</name>
<sequence length="129" mass="14077">MALVDKVISILTIPDQNTNDSIVNSTDLYAQWASGDGYYLGPLLLVFTLIFCCICAGIQITLFVLFMCIRKLIGADEDEEDFGIENDSEKGEKSQKSMGSDAASKTPEDGTPRSRKSLISSQKSIQDSV</sequence>
<feature type="region of interest" description="Disordered" evidence="1">
    <location>
        <begin position="80"/>
        <end position="129"/>
    </location>
</feature>
<proteinExistence type="predicted"/>